<proteinExistence type="predicted"/>
<dbReference type="SUPFAM" id="SSF55136">
    <property type="entry name" value="Probable bacterial effector-binding domain"/>
    <property type="match status" value="1"/>
</dbReference>
<dbReference type="InterPro" id="IPR053182">
    <property type="entry name" value="YobU-like_regulator"/>
</dbReference>
<reference evidence="2 3" key="1">
    <citation type="submission" date="2017-01" db="EMBL/GenBank/DDBJ databases">
        <title>Genome sequencing of Arcobacter sp. LPB0137.</title>
        <authorList>
            <person name="Lee G.-W."/>
            <person name="Yi H."/>
        </authorList>
    </citation>
    <scope>NUCLEOTIDE SEQUENCE [LARGE SCALE GENOMIC DNA]</scope>
    <source>
        <strain evidence="2 3">LPB0137</strain>
    </source>
</reference>
<dbReference type="Gene3D" id="3.20.80.10">
    <property type="entry name" value="Regulatory factor, effector binding domain"/>
    <property type="match status" value="1"/>
</dbReference>
<organism evidence="2 3">
    <name type="scientific">Poseidonibacter parvus</name>
    <dbReference type="NCBI Taxonomy" id="1850254"/>
    <lineage>
        <taxon>Bacteria</taxon>
        <taxon>Pseudomonadati</taxon>
        <taxon>Campylobacterota</taxon>
        <taxon>Epsilonproteobacteria</taxon>
        <taxon>Campylobacterales</taxon>
        <taxon>Arcobacteraceae</taxon>
        <taxon>Poseidonibacter</taxon>
    </lineage>
</organism>
<evidence type="ECO:0000313" key="2">
    <source>
        <dbReference type="EMBL" id="APW65570.1"/>
    </source>
</evidence>
<keyword evidence="3" id="KW-1185">Reference proteome</keyword>
<protein>
    <submittedName>
        <fullName evidence="2">AraC family transcriptional regulator</fullName>
    </submittedName>
</protein>
<dbReference type="Pfam" id="PF14526">
    <property type="entry name" value="Cass2"/>
    <property type="match status" value="1"/>
</dbReference>
<dbReference type="Proteomes" id="UP000186074">
    <property type="component" value="Chromosome"/>
</dbReference>
<evidence type="ECO:0000259" key="1">
    <source>
        <dbReference type="SMART" id="SM00871"/>
    </source>
</evidence>
<dbReference type="STRING" id="1850254.LPB137_06775"/>
<dbReference type="InterPro" id="IPR011256">
    <property type="entry name" value="Reg_factor_effector_dom_sf"/>
</dbReference>
<dbReference type="KEGG" id="alp:LPB137_06775"/>
<dbReference type="PANTHER" id="PTHR36444:SF2">
    <property type="entry name" value="TRANSCRIPTIONAL REGULATOR PROTEIN YOBU-RELATED"/>
    <property type="match status" value="1"/>
</dbReference>
<dbReference type="InterPro" id="IPR010499">
    <property type="entry name" value="AraC_E-bd"/>
</dbReference>
<evidence type="ECO:0000313" key="3">
    <source>
        <dbReference type="Proteomes" id="UP000186074"/>
    </source>
</evidence>
<gene>
    <name evidence="2" type="ORF">LPB137_06775</name>
</gene>
<name>A0A1P8KLZ5_9BACT</name>
<dbReference type="RefSeq" id="WP_076086133.1">
    <property type="nucleotide sequence ID" value="NZ_CP019070.1"/>
</dbReference>
<dbReference type="EMBL" id="CP019070">
    <property type="protein sequence ID" value="APW65570.1"/>
    <property type="molecule type" value="Genomic_DNA"/>
</dbReference>
<feature type="domain" description="AraC effector-binding" evidence="1">
    <location>
        <begin position="1"/>
        <end position="146"/>
    </location>
</feature>
<dbReference type="OrthoDB" id="9801008at2"/>
<sequence length="147" mass="17156">MKTTRVKNLMISGLSVTTNNATEFEGESKIQKLWDDYEEKNIYSATHNKANNSSMYGVYNNYTSDLNGDFDVTIGVEVTKAKNAIVITDEKYLVFKKVGELPQVVIDTWTQIWEYFENNSEYKRAYTIDFEHYTKENEIEIYISIEK</sequence>
<accession>A0A1P8KLZ5</accession>
<dbReference type="SMART" id="SM00871">
    <property type="entry name" value="AraC_E_bind"/>
    <property type="match status" value="1"/>
</dbReference>
<dbReference type="AlphaFoldDB" id="A0A1P8KLZ5"/>
<dbReference type="PANTHER" id="PTHR36444">
    <property type="entry name" value="TRANSCRIPTIONAL REGULATOR PROTEIN YOBU-RELATED"/>
    <property type="match status" value="1"/>
</dbReference>
<dbReference type="InterPro" id="IPR029441">
    <property type="entry name" value="Cass2"/>
</dbReference>